<comment type="caution">
    <text evidence="3">The sequence shown here is derived from an EMBL/GenBank/DDBJ whole genome shotgun (WGS) entry which is preliminary data.</text>
</comment>
<gene>
    <name evidence="3" type="ORF">CLHUN_21840</name>
</gene>
<evidence type="ECO:0000313" key="4">
    <source>
        <dbReference type="Proteomes" id="UP000191554"/>
    </source>
</evidence>
<dbReference type="PIRSF" id="PIRSF031644">
    <property type="entry name" value="UCP031644"/>
    <property type="match status" value="1"/>
</dbReference>
<proteinExistence type="predicted"/>
<dbReference type="InterPro" id="IPR011256">
    <property type="entry name" value="Reg_factor_effector_dom_sf"/>
</dbReference>
<dbReference type="EMBL" id="MZGX01000013">
    <property type="protein sequence ID" value="OPX43941.1"/>
    <property type="molecule type" value="Genomic_DNA"/>
</dbReference>
<dbReference type="InterPro" id="IPR008319">
    <property type="entry name" value="GyrI-like_CCH_Lin2189-like"/>
</dbReference>
<name>A0A1V4SL41_RUMHU</name>
<reference evidence="3 4" key="1">
    <citation type="submission" date="2017-03" db="EMBL/GenBank/DDBJ databases">
        <title>Genome sequence of Clostridium hungatei DSM 14427.</title>
        <authorList>
            <person name="Poehlein A."/>
            <person name="Daniel R."/>
        </authorList>
    </citation>
    <scope>NUCLEOTIDE SEQUENCE [LARGE SCALE GENOMIC DNA]</scope>
    <source>
        <strain evidence="3 4">DSM 14427</strain>
    </source>
</reference>
<evidence type="ECO:0000256" key="1">
    <source>
        <dbReference type="SAM" id="MobiDB-lite"/>
    </source>
</evidence>
<dbReference type="Proteomes" id="UP000191554">
    <property type="component" value="Unassembled WGS sequence"/>
</dbReference>
<dbReference type="STRING" id="48256.CLHUN_21840"/>
<evidence type="ECO:0000259" key="2">
    <source>
        <dbReference type="Pfam" id="PF06445"/>
    </source>
</evidence>
<evidence type="ECO:0000313" key="3">
    <source>
        <dbReference type="EMBL" id="OPX43941.1"/>
    </source>
</evidence>
<feature type="domain" description="GyrI-like small molecule binding" evidence="2">
    <location>
        <begin position="20"/>
        <end position="202"/>
    </location>
</feature>
<dbReference type="Pfam" id="PF06445">
    <property type="entry name" value="GyrI-like"/>
    <property type="match status" value="1"/>
</dbReference>
<dbReference type="RefSeq" id="WP_080064620.1">
    <property type="nucleotide sequence ID" value="NZ_MZGX01000013.1"/>
</dbReference>
<sequence>MAEKFDFKKEYKDLYMPKETPRLLEVPSMNFVCVNGTGDPDGPDYEKAVGILYGVSFTIKMSKMTGEMPEGYFDYVVPPLEGLWWYEDGEFDFYRRENWLWTSMIRQPDFVSPEVFERAVSALKKKKPELDTSRAKLMTFTEGLCVQMLHKGPYATEPQTVAEMKRFLEQNGLSDETGLVRKHHEIYLSDPRRTAPDKLRTVLRHPAKRNSPGKDL</sequence>
<dbReference type="InterPro" id="IPR029442">
    <property type="entry name" value="GyrI-like"/>
</dbReference>
<organism evidence="3 4">
    <name type="scientific">Ruminiclostridium hungatei</name>
    <name type="common">Clostridium hungatei</name>
    <dbReference type="NCBI Taxonomy" id="48256"/>
    <lineage>
        <taxon>Bacteria</taxon>
        <taxon>Bacillati</taxon>
        <taxon>Bacillota</taxon>
        <taxon>Clostridia</taxon>
        <taxon>Eubacteriales</taxon>
        <taxon>Oscillospiraceae</taxon>
        <taxon>Ruminiclostridium</taxon>
    </lineage>
</organism>
<dbReference type="OrthoDB" id="4772335at2"/>
<protein>
    <recommendedName>
        <fullName evidence="2">GyrI-like small molecule binding domain-containing protein</fullName>
    </recommendedName>
</protein>
<dbReference type="AlphaFoldDB" id="A0A1V4SL41"/>
<dbReference type="SUPFAM" id="SSF55136">
    <property type="entry name" value="Probable bacterial effector-binding domain"/>
    <property type="match status" value="1"/>
</dbReference>
<keyword evidence="4" id="KW-1185">Reference proteome</keyword>
<dbReference type="Gene3D" id="3.20.80.10">
    <property type="entry name" value="Regulatory factor, effector binding domain"/>
    <property type="match status" value="1"/>
</dbReference>
<accession>A0A1V4SL41</accession>
<feature type="region of interest" description="Disordered" evidence="1">
    <location>
        <begin position="195"/>
        <end position="216"/>
    </location>
</feature>